<organism evidence="1 2">
    <name type="scientific">Citrus x changshan-huyou</name>
    <dbReference type="NCBI Taxonomy" id="2935761"/>
    <lineage>
        <taxon>Eukaryota</taxon>
        <taxon>Viridiplantae</taxon>
        <taxon>Streptophyta</taxon>
        <taxon>Embryophyta</taxon>
        <taxon>Tracheophyta</taxon>
        <taxon>Spermatophyta</taxon>
        <taxon>Magnoliopsida</taxon>
        <taxon>eudicotyledons</taxon>
        <taxon>Gunneridae</taxon>
        <taxon>Pentapetalae</taxon>
        <taxon>rosids</taxon>
        <taxon>malvids</taxon>
        <taxon>Sapindales</taxon>
        <taxon>Rutaceae</taxon>
        <taxon>Aurantioideae</taxon>
        <taxon>Citrus</taxon>
    </lineage>
</organism>
<name>A0AAP0N1C8_9ROSI</name>
<protein>
    <submittedName>
        <fullName evidence="1">Uncharacterized protein</fullName>
    </submittedName>
</protein>
<sequence length="76" mass="8551">MLTNSLLTSSSILVPCADCSSPMATEQIHEKNILYELFMNVESELCSLHCLTNDYCHYLIVVSVTRNTKITLHSTE</sequence>
<evidence type="ECO:0000313" key="1">
    <source>
        <dbReference type="EMBL" id="KAK9223862.1"/>
    </source>
</evidence>
<comment type="caution">
    <text evidence="1">The sequence shown here is derived from an EMBL/GenBank/DDBJ whole genome shotgun (WGS) entry which is preliminary data.</text>
</comment>
<evidence type="ECO:0000313" key="2">
    <source>
        <dbReference type="Proteomes" id="UP001428341"/>
    </source>
</evidence>
<dbReference type="AlphaFoldDB" id="A0AAP0N1C8"/>
<gene>
    <name evidence="1" type="ORF">WN944_012311</name>
</gene>
<proteinExistence type="predicted"/>
<dbReference type="Proteomes" id="UP001428341">
    <property type="component" value="Unassembled WGS sequence"/>
</dbReference>
<keyword evidence="2" id="KW-1185">Reference proteome</keyword>
<reference evidence="1 2" key="1">
    <citation type="submission" date="2024-05" db="EMBL/GenBank/DDBJ databases">
        <title>Haplotype-resolved chromosome-level genome assembly of Huyou (Citrus changshanensis).</title>
        <authorList>
            <person name="Miao C."/>
            <person name="Chen W."/>
            <person name="Wu Y."/>
            <person name="Wang L."/>
            <person name="Zhao S."/>
            <person name="Grierson D."/>
            <person name="Xu C."/>
            <person name="Chen K."/>
        </authorList>
    </citation>
    <scope>NUCLEOTIDE SEQUENCE [LARGE SCALE GENOMIC DNA]</scope>
    <source>
        <strain evidence="1">01-14</strain>
        <tissue evidence="1">Leaf</tissue>
    </source>
</reference>
<accession>A0AAP0N1C8</accession>
<dbReference type="EMBL" id="JBCGBO010000002">
    <property type="protein sequence ID" value="KAK9223862.1"/>
    <property type="molecule type" value="Genomic_DNA"/>
</dbReference>